<dbReference type="InterPro" id="IPR040079">
    <property type="entry name" value="Glutathione_S-Trfase"/>
</dbReference>
<dbReference type="Gene3D" id="1.20.1050.10">
    <property type="match status" value="1"/>
</dbReference>
<evidence type="ECO:0000259" key="3">
    <source>
        <dbReference type="PROSITE" id="PS50405"/>
    </source>
</evidence>
<dbReference type="RefSeq" id="WP_163700137.1">
    <property type="nucleotide sequence ID" value="NZ_QXHD01000004.1"/>
</dbReference>
<dbReference type="PROSITE" id="PS50405">
    <property type="entry name" value="GST_CTER"/>
    <property type="match status" value="1"/>
</dbReference>
<comment type="caution">
    <text evidence="4">The sequence shown here is derived from an EMBL/GenBank/DDBJ whole genome shotgun (WGS) entry which is preliminary data.</text>
</comment>
<dbReference type="Pfam" id="PF00043">
    <property type="entry name" value="GST_C"/>
    <property type="match status" value="1"/>
</dbReference>
<feature type="domain" description="GST C-terminal" evidence="3">
    <location>
        <begin position="88"/>
        <end position="213"/>
    </location>
</feature>
<reference evidence="4 5" key="1">
    <citation type="journal article" date="2020" name="Microb. Ecol.">
        <title>Ecogenomics of the Marine Benthic Filamentous Cyanobacterium Adonisia.</title>
        <authorList>
            <person name="Walter J.M."/>
            <person name="Coutinho F.H."/>
            <person name="Leomil L."/>
            <person name="Hargreaves P.I."/>
            <person name="Campeao M.E."/>
            <person name="Vieira V.V."/>
            <person name="Silva B.S."/>
            <person name="Fistarol G.O."/>
            <person name="Salomon P.S."/>
            <person name="Sawabe T."/>
            <person name="Mino S."/>
            <person name="Hosokawa M."/>
            <person name="Miyashita H."/>
            <person name="Maruyama F."/>
            <person name="van Verk M.C."/>
            <person name="Dutilh B.E."/>
            <person name="Thompson C.C."/>
            <person name="Thompson F.L."/>
        </authorList>
    </citation>
    <scope>NUCLEOTIDE SEQUENCE [LARGE SCALE GENOMIC DNA]</scope>
    <source>
        <strain evidence="4 5">CCMR0081</strain>
    </source>
</reference>
<evidence type="ECO:0000313" key="5">
    <source>
        <dbReference type="Proteomes" id="UP000481033"/>
    </source>
</evidence>
<dbReference type="AlphaFoldDB" id="A0A6M0RP72"/>
<dbReference type="InterPro" id="IPR004045">
    <property type="entry name" value="Glutathione_S-Trfase_N"/>
</dbReference>
<dbReference type="SUPFAM" id="SSF47616">
    <property type="entry name" value="GST C-terminal domain-like"/>
    <property type="match status" value="1"/>
</dbReference>
<dbReference type="SFLD" id="SFLDG01150">
    <property type="entry name" value="Main.1:_Beta-like"/>
    <property type="match status" value="1"/>
</dbReference>
<dbReference type="EMBL" id="QXHD01000004">
    <property type="protein sequence ID" value="NEZ57959.1"/>
    <property type="molecule type" value="Genomic_DNA"/>
</dbReference>
<dbReference type="InterPro" id="IPR036282">
    <property type="entry name" value="Glutathione-S-Trfase_C_sf"/>
</dbReference>
<dbReference type="Proteomes" id="UP000481033">
    <property type="component" value="Unassembled WGS sequence"/>
</dbReference>
<dbReference type="SFLD" id="SFLDG01151">
    <property type="entry name" value="Main.2:_Nu-like"/>
    <property type="match status" value="1"/>
</dbReference>
<comment type="similarity">
    <text evidence="1">Belongs to the GST superfamily.</text>
</comment>
<protein>
    <submittedName>
        <fullName evidence="4">Glutathione S-transferase</fullName>
    </submittedName>
</protein>
<keyword evidence="5" id="KW-1185">Reference proteome</keyword>
<proteinExistence type="inferred from homology"/>
<dbReference type="InterPro" id="IPR004046">
    <property type="entry name" value="GST_C"/>
</dbReference>
<dbReference type="PROSITE" id="PS50404">
    <property type="entry name" value="GST_NTER"/>
    <property type="match status" value="1"/>
</dbReference>
<evidence type="ECO:0000256" key="1">
    <source>
        <dbReference type="RuleBase" id="RU003494"/>
    </source>
</evidence>
<evidence type="ECO:0000259" key="2">
    <source>
        <dbReference type="PROSITE" id="PS50404"/>
    </source>
</evidence>
<dbReference type="GO" id="GO:0016740">
    <property type="term" value="F:transferase activity"/>
    <property type="evidence" value="ECO:0007669"/>
    <property type="project" value="UniProtKB-KW"/>
</dbReference>
<dbReference type="PANTHER" id="PTHR44051">
    <property type="entry name" value="GLUTATHIONE S-TRANSFERASE-RELATED"/>
    <property type="match status" value="1"/>
</dbReference>
<dbReference type="InterPro" id="IPR036249">
    <property type="entry name" value="Thioredoxin-like_sf"/>
</dbReference>
<dbReference type="SFLD" id="SFLDS00019">
    <property type="entry name" value="Glutathione_Transferase_(cytos"/>
    <property type="match status" value="1"/>
</dbReference>
<evidence type="ECO:0000313" key="4">
    <source>
        <dbReference type="EMBL" id="NEZ57959.1"/>
    </source>
</evidence>
<dbReference type="CDD" id="cd03048">
    <property type="entry name" value="GST_N_Ure2p_like"/>
    <property type="match status" value="1"/>
</dbReference>
<dbReference type="Pfam" id="PF02798">
    <property type="entry name" value="GST_N"/>
    <property type="match status" value="1"/>
</dbReference>
<feature type="domain" description="GST N-terminal" evidence="2">
    <location>
        <begin position="1"/>
        <end position="85"/>
    </location>
</feature>
<accession>A0A6M0RP72</accession>
<dbReference type="Gene3D" id="3.40.30.10">
    <property type="entry name" value="Glutaredoxin"/>
    <property type="match status" value="1"/>
</dbReference>
<name>A0A6M0RP72_9CYAN</name>
<organism evidence="4 5">
    <name type="scientific">Adonisia turfae CCMR0081</name>
    <dbReference type="NCBI Taxonomy" id="2292702"/>
    <lineage>
        <taxon>Bacteria</taxon>
        <taxon>Bacillati</taxon>
        <taxon>Cyanobacteriota</taxon>
        <taxon>Adonisia</taxon>
        <taxon>Adonisia turfae</taxon>
    </lineage>
</organism>
<dbReference type="InterPro" id="IPR010987">
    <property type="entry name" value="Glutathione-S-Trfase_C-like"/>
</dbReference>
<sequence length="235" mass="27227">MHDIHLYTASTMNGWKPLIFLEEAEVGYELTPIDFSQKEQKSDWYIRLNPNGRIPTIVDRSNDDFVVFESGAILWYLAEKYGKFLPEDRNLRSQTLQWLMFQMSGIGPMMGQAMYFQRIAEPQGHRDEFAINRYGAESRRLLEVLNNQLDNKDYLVGDDFSIADIAMYPWARSYYWAKVSVDGLNNLKAWFERIDARPATQRALEIPKPFPAFFGKGDVATSEAANANRFRSDVK</sequence>
<dbReference type="SUPFAM" id="SSF52833">
    <property type="entry name" value="Thioredoxin-like"/>
    <property type="match status" value="1"/>
</dbReference>
<dbReference type="SFLD" id="SFLDG00358">
    <property type="entry name" value="Main_(cytGST)"/>
    <property type="match status" value="1"/>
</dbReference>
<gene>
    <name evidence="4" type="ORF">DXZ20_20385</name>
</gene>
<keyword evidence="4" id="KW-0808">Transferase</keyword>
<dbReference type="PANTHER" id="PTHR44051:SF8">
    <property type="entry name" value="GLUTATHIONE S-TRANSFERASE GSTA"/>
    <property type="match status" value="1"/>
</dbReference>